<evidence type="ECO:0000259" key="3">
    <source>
        <dbReference type="Pfam" id="PF13464"/>
    </source>
</evidence>
<protein>
    <submittedName>
        <fullName evidence="4">DUF4115 domain-containing protein</fullName>
    </submittedName>
</protein>
<dbReference type="EMBL" id="CP136336">
    <property type="protein sequence ID" value="WOB10671.1"/>
    <property type="molecule type" value="Genomic_DNA"/>
</dbReference>
<proteinExistence type="predicted"/>
<feature type="domain" description="Cytoskeleton protein RodZ-like C-terminal" evidence="3">
    <location>
        <begin position="234"/>
        <end position="302"/>
    </location>
</feature>
<evidence type="ECO:0000256" key="1">
    <source>
        <dbReference type="SAM" id="MobiDB-lite"/>
    </source>
</evidence>
<feature type="compositionally biased region" description="Low complexity" evidence="1">
    <location>
        <begin position="184"/>
        <end position="205"/>
    </location>
</feature>
<dbReference type="Pfam" id="PF13464">
    <property type="entry name" value="RodZ_C"/>
    <property type="match status" value="1"/>
</dbReference>
<dbReference type="InterPro" id="IPR025194">
    <property type="entry name" value="RodZ-like_C"/>
</dbReference>
<dbReference type="Gene3D" id="1.10.260.40">
    <property type="entry name" value="lambda repressor-like DNA-binding domains"/>
    <property type="match status" value="1"/>
</dbReference>
<keyword evidence="2" id="KW-0812">Transmembrane</keyword>
<dbReference type="PANTHER" id="PTHR34475">
    <property type="match status" value="1"/>
</dbReference>
<dbReference type="Pfam" id="PF13413">
    <property type="entry name" value="HTH_25"/>
    <property type="match status" value="1"/>
</dbReference>
<feature type="transmembrane region" description="Helical" evidence="2">
    <location>
        <begin position="120"/>
        <end position="143"/>
    </location>
</feature>
<sequence>MSDAPGDTPIAEPTPTPDTAGSLLRQARVAKGLHIAALATSIKVAPRKLELLEADRYDELPGATFTRALAQTVCRTLKIDAAPVLALLPQPADQGLSQLSRGLNEPFRDKPGRRVPSDLSFLKSPIVIAALVLVVASAVMYLLPAGWVADLAQQASGTGAREGDAASAPLGTTSTIVTLPPPAVATSASDPVASAAPPASAPASGAEAASAPATAASLPVVAIAAPAPGGALLLRAKEQSWVEVIDGRGNALMSRLLEAGETVGLDGPTPLRVRIGNASATQVSFRGRPVDLAPSRDNVAKLELR</sequence>
<evidence type="ECO:0000313" key="5">
    <source>
        <dbReference type="Proteomes" id="UP001303946"/>
    </source>
</evidence>
<feature type="region of interest" description="Disordered" evidence="1">
    <location>
        <begin position="181"/>
        <end position="205"/>
    </location>
</feature>
<dbReference type="RefSeq" id="WP_316703568.1">
    <property type="nucleotide sequence ID" value="NZ_CP136336.1"/>
</dbReference>
<keyword evidence="2" id="KW-0472">Membrane</keyword>
<dbReference type="InterPro" id="IPR050400">
    <property type="entry name" value="Bact_Cytoskel_RodZ"/>
</dbReference>
<name>A0ABZ0D1P3_9BURK</name>
<organism evidence="4 5">
    <name type="scientific">Piscinibacter gummiphilus</name>
    <dbReference type="NCBI Taxonomy" id="946333"/>
    <lineage>
        <taxon>Bacteria</taxon>
        <taxon>Pseudomonadati</taxon>
        <taxon>Pseudomonadota</taxon>
        <taxon>Betaproteobacteria</taxon>
        <taxon>Burkholderiales</taxon>
        <taxon>Sphaerotilaceae</taxon>
        <taxon>Piscinibacter</taxon>
    </lineage>
</organism>
<evidence type="ECO:0000256" key="2">
    <source>
        <dbReference type="SAM" id="Phobius"/>
    </source>
</evidence>
<gene>
    <name evidence="4" type="ORF">RXV79_11575</name>
</gene>
<dbReference type="PANTHER" id="PTHR34475:SF1">
    <property type="entry name" value="CYTOSKELETON PROTEIN RODZ"/>
    <property type="match status" value="1"/>
</dbReference>
<accession>A0ABZ0D1P3</accession>
<keyword evidence="5" id="KW-1185">Reference proteome</keyword>
<evidence type="ECO:0000313" key="4">
    <source>
        <dbReference type="EMBL" id="WOB10671.1"/>
    </source>
</evidence>
<feature type="region of interest" description="Disordered" evidence="1">
    <location>
        <begin position="1"/>
        <end position="20"/>
    </location>
</feature>
<reference evidence="4 5" key="1">
    <citation type="submission" date="2023-10" db="EMBL/GenBank/DDBJ databases">
        <title>Bacteria for the degradation of biodegradable plastic PBAT(Polybutylene adipate terephthalate).</title>
        <authorList>
            <person name="Weon H.-Y."/>
            <person name="Yeon J."/>
        </authorList>
    </citation>
    <scope>NUCLEOTIDE SEQUENCE [LARGE SCALE GENOMIC DNA]</scope>
    <source>
        <strain evidence="4 5">SBD 7-3</strain>
    </source>
</reference>
<keyword evidence="2" id="KW-1133">Transmembrane helix</keyword>
<dbReference type="InterPro" id="IPR010982">
    <property type="entry name" value="Lambda_DNA-bd_dom_sf"/>
</dbReference>
<dbReference type="Proteomes" id="UP001303946">
    <property type="component" value="Chromosome"/>
</dbReference>